<evidence type="ECO:0000256" key="2">
    <source>
        <dbReference type="ARBA" id="ARBA00009446"/>
    </source>
</evidence>
<dbReference type="Gene3D" id="2.70.20.10">
    <property type="entry name" value="Topoisomerase I, domain 3"/>
    <property type="match status" value="1"/>
</dbReference>
<dbReference type="InterPro" id="IPR013825">
    <property type="entry name" value="Topo_IA_cen_sub2"/>
</dbReference>
<dbReference type="InterPro" id="IPR034149">
    <property type="entry name" value="TOPRIM_TopoI"/>
</dbReference>
<evidence type="ECO:0000256" key="8">
    <source>
        <dbReference type="HAMAP-Rule" id="MF_00952"/>
    </source>
</evidence>
<dbReference type="InterPro" id="IPR013497">
    <property type="entry name" value="Topo_IA_cen"/>
</dbReference>
<dbReference type="PRINTS" id="PR00417">
    <property type="entry name" value="PRTPISMRASEI"/>
</dbReference>
<dbReference type="HAMAP" id="MF_00952">
    <property type="entry name" value="Topoisom_1_prok"/>
    <property type="match status" value="1"/>
</dbReference>
<evidence type="ECO:0000256" key="6">
    <source>
        <dbReference type="ARBA" id="ARBA00023125"/>
    </source>
</evidence>
<dbReference type="Proteomes" id="UP000001362">
    <property type="component" value="Chromosome"/>
</dbReference>
<dbReference type="Gene3D" id="3.40.50.140">
    <property type="match status" value="1"/>
</dbReference>
<feature type="domain" description="Toprim" evidence="10">
    <location>
        <begin position="2"/>
        <end position="113"/>
    </location>
</feature>
<dbReference type="Gene3D" id="1.10.460.10">
    <property type="entry name" value="Topoisomerase I, domain 2"/>
    <property type="match status" value="1"/>
</dbReference>
<dbReference type="GeneID" id="65280322"/>
<keyword evidence="13" id="KW-1185">Reference proteome</keyword>
<feature type="site" description="Interaction with DNA" evidence="8">
    <location>
        <position position="485"/>
    </location>
</feature>
<dbReference type="Pfam" id="PF01131">
    <property type="entry name" value="Topoisom_bac"/>
    <property type="match status" value="1"/>
</dbReference>
<dbReference type="eggNOG" id="COG0550">
    <property type="taxonomic scope" value="Bacteria"/>
</dbReference>
<dbReference type="InterPro" id="IPR003602">
    <property type="entry name" value="Topo_IA_DNA-bd_dom"/>
</dbReference>
<feature type="compositionally biased region" description="Basic and acidic residues" evidence="9">
    <location>
        <begin position="656"/>
        <end position="667"/>
    </location>
</feature>
<feature type="active site" description="O-(5'-phospho-DNA)-tyrosine intermediate" evidence="8">
    <location>
        <position position="291"/>
    </location>
</feature>
<dbReference type="SMART" id="SM00436">
    <property type="entry name" value="TOP1Bc"/>
    <property type="match status" value="1"/>
</dbReference>
<feature type="compositionally biased region" description="Polar residues" evidence="9">
    <location>
        <begin position="680"/>
        <end position="689"/>
    </location>
</feature>
<evidence type="ECO:0000313" key="13">
    <source>
        <dbReference type="Proteomes" id="UP000001362"/>
    </source>
</evidence>
<feature type="domain" description="Topo IA-type catalytic" evidence="11">
    <location>
        <begin position="129"/>
        <end position="553"/>
    </location>
</feature>
<evidence type="ECO:0000256" key="3">
    <source>
        <dbReference type="ARBA" id="ARBA00022723"/>
    </source>
</evidence>
<keyword evidence="6 8" id="KW-0238">DNA-binding</keyword>
<dbReference type="CDD" id="cd00186">
    <property type="entry name" value="TOP1Ac"/>
    <property type="match status" value="1"/>
</dbReference>
<sequence length="705" mass="76920">MTKLLIVESPTKAHHIQAMLGSGWSVKATVGHIRDLPIKGDAAYVRPPDFKLNYEITERASKTVPALRAAARDAESVYIATDPDREGEAIAWHVCQVLGIKPGAAKRVTYQEVTEPAIRKAIAAPRTVNMPLVAAQEARRALDRIVGWEVSGPLSNAIGSRASAGRVQTPALSLVVAREQAIRQFKPTPWFQVLAHVAGKDAAPDWRAVWVDGTQEGEYFQDKAHAKALADALPSMALKVTKAETKPVRKPPAPPFTTSSMQMDGARALKAPVDAIMKAAQSLFEHGHITYHRTDSPNLSEEGEGLLRAALKKENLPLVETPRRWRSKGGAQEAHEAIRPTRPMVRQAGENDLEQALYDLIRKRALASQMPDAVYQQTSCTLDGGMFQGRPAVFRAVGSVLKDPGWMALYRETAEDEEGTENPAANPVPRLAVGDAVRAARGECLSKTTKAPPRYTESTLIKALEDHGVGRPSTYASILKNLFAREYIRRKGKSPALYATELGEKIVEALSVFDFSNVDYTREVEADLDRITEGQMRPRDLLAKSFADIQRILDAMPTQARAQGRPCPIEGCDGTVRRLESKRKPGVFFWMCSNRDAHPLLQDNDGEPGAPFAERVEAGDGPACPECGAATSRQETGKGYGYFRCGKGHGSWWDDKGSLGKKWEDRAPAQGAASGPARKNTGSKASSTKRPTKGTRTKARSSIMD</sequence>
<evidence type="ECO:0000256" key="4">
    <source>
        <dbReference type="ARBA" id="ARBA00022842"/>
    </source>
</evidence>
<dbReference type="PROSITE" id="PS50880">
    <property type="entry name" value="TOPRIM"/>
    <property type="match status" value="1"/>
</dbReference>
<dbReference type="InterPro" id="IPR013826">
    <property type="entry name" value="Topo_IA_cen_sub3"/>
</dbReference>
<dbReference type="InterPro" id="IPR023405">
    <property type="entry name" value="Topo_IA_core_domain"/>
</dbReference>
<dbReference type="EMBL" id="CP001219">
    <property type="protein sequence ID" value="ACK78370.1"/>
    <property type="molecule type" value="Genomic_DNA"/>
</dbReference>
<dbReference type="NCBIfam" id="TIGR01051">
    <property type="entry name" value="topA_bact"/>
    <property type="match status" value="1"/>
</dbReference>
<comment type="catalytic activity">
    <reaction evidence="1 8">
        <text>ATP-independent breakage of single-stranded DNA, followed by passage and rejoining.</text>
        <dbReference type="EC" id="5.6.2.1"/>
    </reaction>
</comment>
<dbReference type="HOGENOM" id="CLU_002929_4_3_6"/>
<dbReference type="InterPro" id="IPR000380">
    <property type="entry name" value="Topo_IA"/>
</dbReference>
<dbReference type="PROSITE" id="PS52039">
    <property type="entry name" value="TOPO_IA_2"/>
    <property type="match status" value="1"/>
</dbReference>
<feature type="site" description="Interaction with DNA" evidence="8">
    <location>
        <position position="32"/>
    </location>
</feature>
<evidence type="ECO:0000256" key="9">
    <source>
        <dbReference type="SAM" id="MobiDB-lite"/>
    </source>
</evidence>
<keyword evidence="7 8" id="KW-0413">Isomerase</keyword>
<evidence type="ECO:0000259" key="11">
    <source>
        <dbReference type="PROSITE" id="PS52039"/>
    </source>
</evidence>
<dbReference type="GO" id="GO:0006265">
    <property type="term" value="P:DNA topological change"/>
    <property type="evidence" value="ECO:0007669"/>
    <property type="project" value="UniProtKB-UniRule"/>
</dbReference>
<dbReference type="GO" id="GO:0003917">
    <property type="term" value="F:DNA topoisomerase type I (single strand cut, ATP-independent) activity"/>
    <property type="evidence" value="ECO:0007669"/>
    <property type="project" value="UniProtKB-UniRule"/>
</dbReference>
<feature type="region of interest" description="Disordered" evidence="9">
    <location>
        <begin position="656"/>
        <end position="705"/>
    </location>
</feature>
<feature type="compositionally biased region" description="Basic residues" evidence="9">
    <location>
        <begin position="690"/>
        <end position="699"/>
    </location>
</feature>
<dbReference type="PANTHER" id="PTHR42785:SF1">
    <property type="entry name" value="DNA TOPOISOMERASE"/>
    <property type="match status" value="1"/>
</dbReference>
<dbReference type="SUPFAM" id="SSF56712">
    <property type="entry name" value="Prokaryotic type I DNA topoisomerase"/>
    <property type="match status" value="1"/>
</dbReference>
<comment type="subunit">
    <text evidence="8">Monomer.</text>
</comment>
<dbReference type="SMART" id="SM00493">
    <property type="entry name" value="TOPRIM"/>
    <property type="match status" value="1"/>
</dbReference>
<proteinExistence type="inferred from homology"/>
<evidence type="ECO:0000256" key="1">
    <source>
        <dbReference type="ARBA" id="ARBA00000213"/>
    </source>
</evidence>
<keyword evidence="5 8" id="KW-0799">Topoisomerase</keyword>
<dbReference type="Pfam" id="PF01751">
    <property type="entry name" value="Toprim"/>
    <property type="match status" value="1"/>
</dbReference>
<gene>
    <name evidence="8" type="primary">topA</name>
    <name evidence="12" type="ordered locus">AFE_1013</name>
</gene>
<accession>B7J7I8</accession>
<dbReference type="InterPro" id="IPR028612">
    <property type="entry name" value="Topoisom_1_IA"/>
</dbReference>
<feature type="site" description="Interaction with DNA" evidence="8">
    <location>
        <position position="139"/>
    </location>
</feature>
<name>B7J7I8_ACIF2</name>
<dbReference type="GO" id="GO:0003677">
    <property type="term" value="F:DNA binding"/>
    <property type="evidence" value="ECO:0007669"/>
    <property type="project" value="UniProtKB-KW"/>
</dbReference>
<dbReference type="STRING" id="243159.AFE_1013"/>
<dbReference type="EC" id="5.6.2.1" evidence="8"/>
<evidence type="ECO:0000256" key="5">
    <source>
        <dbReference type="ARBA" id="ARBA00023029"/>
    </source>
</evidence>
<dbReference type="InterPro" id="IPR006171">
    <property type="entry name" value="TOPRIM_dom"/>
</dbReference>
<dbReference type="InterPro" id="IPR005733">
    <property type="entry name" value="TopoI_bac-type"/>
</dbReference>
<dbReference type="PaxDb" id="243159-AFE_1013"/>
<reference evidence="12 13" key="1">
    <citation type="journal article" date="2008" name="BMC Genomics">
        <title>Acidithiobacillus ferrooxidans metabolism: from genome sequence to industrial applications.</title>
        <authorList>
            <person name="Valdes J."/>
            <person name="Pedroso I."/>
            <person name="Quatrini R."/>
            <person name="Dodson R.J."/>
            <person name="Tettelin H."/>
            <person name="Blake R.II."/>
            <person name="Eisen J.A."/>
            <person name="Holmes D.S."/>
        </authorList>
    </citation>
    <scope>NUCLEOTIDE SEQUENCE [LARGE SCALE GENOMIC DNA]</scope>
    <source>
        <strain evidence="13">ATCC 23270 / DSM 14882 / CIP 104768 / NCIMB 8455</strain>
    </source>
</reference>
<dbReference type="InterPro" id="IPR003601">
    <property type="entry name" value="Topo_IA_2"/>
</dbReference>
<dbReference type="PANTHER" id="PTHR42785">
    <property type="entry name" value="DNA TOPOISOMERASE, TYPE IA, CORE"/>
    <property type="match status" value="1"/>
</dbReference>
<evidence type="ECO:0000256" key="7">
    <source>
        <dbReference type="ARBA" id="ARBA00023235"/>
    </source>
</evidence>
<comment type="caution">
    <text evidence="8">Lacks conserved residue(s) required for the propagation of feature annotation.</text>
</comment>
<organism evidence="12 13">
    <name type="scientific">Acidithiobacillus ferrooxidans (strain ATCC 23270 / DSM 14882 / CIP 104768 / NCIMB 8455)</name>
    <name type="common">Ferrobacillus ferrooxidans (strain ATCC 23270)</name>
    <dbReference type="NCBI Taxonomy" id="243159"/>
    <lineage>
        <taxon>Bacteria</taxon>
        <taxon>Pseudomonadati</taxon>
        <taxon>Pseudomonadota</taxon>
        <taxon>Acidithiobacillia</taxon>
        <taxon>Acidithiobacillales</taxon>
        <taxon>Acidithiobacillaceae</taxon>
        <taxon>Acidithiobacillus</taxon>
    </lineage>
</organism>
<dbReference type="Gene3D" id="1.10.290.10">
    <property type="entry name" value="Topoisomerase I, domain 4"/>
    <property type="match status" value="1"/>
</dbReference>
<dbReference type="GO" id="GO:0046872">
    <property type="term" value="F:metal ion binding"/>
    <property type="evidence" value="ECO:0007669"/>
    <property type="project" value="UniProtKB-KW"/>
</dbReference>
<dbReference type="SMART" id="SM00437">
    <property type="entry name" value="TOP1Ac"/>
    <property type="match status" value="1"/>
</dbReference>
<keyword evidence="4" id="KW-0460">Magnesium</keyword>
<dbReference type="KEGG" id="afr:AFE_1013"/>
<dbReference type="InterPro" id="IPR013824">
    <property type="entry name" value="Topo_IA_cen_sub1"/>
</dbReference>
<comment type="similarity">
    <text evidence="2 8">Belongs to the type IA topoisomerase family.</text>
</comment>
<dbReference type="RefSeq" id="WP_012606724.1">
    <property type="nucleotide sequence ID" value="NC_011761.1"/>
</dbReference>
<protein>
    <recommendedName>
        <fullName evidence="8">DNA topoisomerase 1</fullName>
        <ecNumber evidence="8">5.6.2.1</ecNumber>
    </recommendedName>
    <alternativeName>
        <fullName evidence="8">DNA topoisomerase I</fullName>
    </alternativeName>
</protein>
<keyword evidence="3" id="KW-0479">Metal-binding</keyword>
<evidence type="ECO:0000313" key="12">
    <source>
        <dbReference type="EMBL" id="ACK78370.1"/>
    </source>
</evidence>
<evidence type="ECO:0000259" key="10">
    <source>
        <dbReference type="PROSITE" id="PS50880"/>
    </source>
</evidence>
<dbReference type="CDD" id="cd03363">
    <property type="entry name" value="TOPRIM_TopoIA_TopoI"/>
    <property type="match status" value="1"/>
</dbReference>
<feature type="site" description="Interaction with DNA" evidence="8">
    <location>
        <position position="140"/>
    </location>
</feature>
<comment type="function">
    <text evidence="8">Releases the supercoiling and torsional tension of DNA, which is introduced during the DNA replication and transcription, by transiently cleaving and rejoining one strand of the DNA duplex. Introduces a single-strand break via transesterification at a target site in duplex DNA. The scissile phosphodiester is attacked by the catalytic tyrosine of the enzyme, resulting in the formation of a DNA-(5'-phosphotyrosyl)-enzyme intermediate and the expulsion of a 3'-OH DNA strand. The free DNA strand then undergoes passage around the unbroken strand, thus removing DNA supercoils. Finally, in the religation step, the DNA 3'-OH attacks the covalent intermediate to expel the active-site tyrosine and restore the DNA phosphodiester backbone.</text>
</comment>
<feature type="site" description="Interaction with DNA" evidence="8">
    <location>
        <position position="143"/>
    </location>
</feature>
<feature type="region of interest" description="Interaction with DNA" evidence="8">
    <location>
        <begin position="163"/>
        <end position="168"/>
    </location>
</feature>
<dbReference type="AlphaFoldDB" id="B7J7I8"/>
<feature type="site" description="Interaction with DNA" evidence="8">
    <location>
        <position position="293"/>
    </location>
</feature>